<gene>
    <name evidence="2" type="ORF">HMPREF9151_02205</name>
</gene>
<dbReference type="AlphaFoldDB" id="L1N1T2"/>
<accession>L1N1T2</accession>
<sequence length="482" mass="55962">MKAFVFALMALCLQFQSVCAQVTGRIEYSTRGDYEDQFINPVGNKGLLIYSMAKDSENGKRYFRTEYYSTEMKFLFADSMLVDKGMYIYDAIYENGVNYCILRERDGSFSVLAFDLKTRKTKVTDSEYTRKGSMRDLIITNGMMVFSSTQKRMERIGIIDLKTGNSKFADIHFNGVRDRKIFLLENTIIDGIIYALVKVEEEIYLVRLDMEGNQLGETNLTKDIPERLITISISKAGDKYFTTGTYSRSKKDGAQGIYFAQLADWQFKNIKFYNFLDLKKFTDYMSDRRKARVERKKERAEKAGKEYSLKYLMASHHIMTDGTDYFYLGEAYFPTYTTTRIGNMVTTTFNGYAYTHAVLAKFNEQGNLLWDNCFKMEPDRLPMYVKRFISGTMMGKDVKLIFTDGKWLVSKLFKNSDGTILQDRKTERLETADADETIKKVSSSNSLHWYDDNFIVYGTQIVKNKETGERRKVFSITKYTIK</sequence>
<dbReference type="STRING" id="1127699.HMPREF9151_02205"/>
<dbReference type="RefSeq" id="WP_009161066.1">
    <property type="nucleotide sequence ID" value="NZ_KB290960.1"/>
</dbReference>
<evidence type="ECO:0000313" key="3">
    <source>
        <dbReference type="Proteomes" id="UP000010433"/>
    </source>
</evidence>
<protein>
    <submittedName>
        <fullName evidence="2">Uncharacterized protein</fullName>
    </submittedName>
</protein>
<keyword evidence="1" id="KW-0732">Signal</keyword>
<proteinExistence type="predicted"/>
<keyword evidence="3" id="KW-1185">Reference proteome</keyword>
<dbReference type="EMBL" id="AMEP01000142">
    <property type="protein sequence ID" value="EKX97287.1"/>
    <property type="molecule type" value="Genomic_DNA"/>
</dbReference>
<evidence type="ECO:0000313" key="2">
    <source>
        <dbReference type="EMBL" id="EKX97287.1"/>
    </source>
</evidence>
<organism evidence="2 3">
    <name type="scientific">Hoylesella saccharolytica F0055</name>
    <dbReference type="NCBI Taxonomy" id="1127699"/>
    <lineage>
        <taxon>Bacteria</taxon>
        <taxon>Pseudomonadati</taxon>
        <taxon>Bacteroidota</taxon>
        <taxon>Bacteroidia</taxon>
        <taxon>Bacteroidales</taxon>
        <taxon>Prevotellaceae</taxon>
        <taxon>Hoylesella</taxon>
    </lineage>
</organism>
<feature type="chain" id="PRO_5003954147" evidence="1">
    <location>
        <begin position="21"/>
        <end position="482"/>
    </location>
</feature>
<reference evidence="2 3" key="1">
    <citation type="submission" date="2012-05" db="EMBL/GenBank/DDBJ databases">
        <authorList>
            <person name="Weinstock G."/>
            <person name="Sodergren E."/>
            <person name="Lobos E.A."/>
            <person name="Fulton L."/>
            <person name="Fulton R."/>
            <person name="Courtney L."/>
            <person name="Fronick C."/>
            <person name="O'Laughlin M."/>
            <person name="Godfrey J."/>
            <person name="Wilson R.M."/>
            <person name="Miner T."/>
            <person name="Farmer C."/>
            <person name="Delehaunty K."/>
            <person name="Cordes M."/>
            <person name="Minx P."/>
            <person name="Tomlinson C."/>
            <person name="Chen J."/>
            <person name="Wollam A."/>
            <person name="Pepin K.H."/>
            <person name="Bhonagiri V."/>
            <person name="Zhang X."/>
            <person name="Suruliraj S."/>
            <person name="Warren W."/>
            <person name="Mitreva M."/>
            <person name="Mardis E.R."/>
            <person name="Wilson R.K."/>
        </authorList>
    </citation>
    <scope>NUCLEOTIDE SEQUENCE [LARGE SCALE GENOMIC DNA]</scope>
    <source>
        <strain evidence="2 3">F0055</strain>
    </source>
</reference>
<comment type="caution">
    <text evidence="2">The sequence shown here is derived from an EMBL/GenBank/DDBJ whole genome shotgun (WGS) entry which is preliminary data.</text>
</comment>
<dbReference type="HOGENOM" id="CLU_566031_0_0_10"/>
<feature type="signal peptide" evidence="1">
    <location>
        <begin position="1"/>
        <end position="20"/>
    </location>
</feature>
<dbReference type="PATRIC" id="fig|1127699.3.peg.2016"/>
<evidence type="ECO:0000256" key="1">
    <source>
        <dbReference type="SAM" id="SignalP"/>
    </source>
</evidence>
<dbReference type="Proteomes" id="UP000010433">
    <property type="component" value="Unassembled WGS sequence"/>
</dbReference>
<name>L1N1T2_9BACT</name>
<dbReference type="OrthoDB" id="1059469at2"/>